<keyword evidence="3" id="KW-1003">Cell membrane</keyword>
<organism evidence="5 6">
    <name type="scientific">Paradesertivirga mongoliensis</name>
    <dbReference type="NCBI Taxonomy" id="2100740"/>
    <lineage>
        <taxon>Bacteria</taxon>
        <taxon>Pseudomonadati</taxon>
        <taxon>Bacteroidota</taxon>
        <taxon>Sphingobacteriia</taxon>
        <taxon>Sphingobacteriales</taxon>
        <taxon>Sphingobacteriaceae</taxon>
        <taxon>Paradesertivirga</taxon>
    </lineage>
</organism>
<protein>
    <submittedName>
        <fullName evidence="5">SdiA-regulated domain-containing protein</fullName>
    </submittedName>
</protein>
<comment type="subcellular location">
    <subcellularLocation>
        <location evidence="1">Cell membrane</location>
    </subcellularLocation>
</comment>
<comment type="caution">
    <text evidence="5">The sequence shown here is derived from an EMBL/GenBank/DDBJ whole genome shotgun (WGS) entry which is preliminary data.</text>
</comment>
<name>A0ABW4ZLP7_9SPHI</name>
<sequence>MRTALLISAFIVLSIVIAFTIRTDVVEVPKLVANSKSDRHELKAGNEDVELNVLHKWDVPAQLKEISALTYLEKERFACIQDEAGKIFIYNTHENKIEKEIPFAGPGDYEGLAIAGKDAYILRADGRIFEIKNYNGSSPKTIEHRTTLNRKHDTEGLCFDSKNNRLLIAIKGSESESDDYKGIYSFSLNNKVFSDQPVYKIDLKNSVFEDIKAKKPTDVMQPAAIAVHPKTGDLYIMEGAKPKLLIMGSDGVIKNLKKLKDKEFAQPEGISFSPEGQLFISNEGGKKEPGNILEIVER</sequence>
<proteinExistence type="inferred from homology"/>
<comment type="similarity">
    <text evidence="2">Belongs to the YjiK family.</text>
</comment>
<dbReference type="Gene3D" id="2.120.10.30">
    <property type="entry name" value="TolB, C-terminal domain"/>
    <property type="match status" value="1"/>
</dbReference>
<keyword evidence="6" id="KW-1185">Reference proteome</keyword>
<dbReference type="InterPro" id="IPR011042">
    <property type="entry name" value="6-blade_b-propeller_TolB-like"/>
</dbReference>
<accession>A0ABW4ZLP7</accession>
<evidence type="ECO:0000313" key="5">
    <source>
        <dbReference type="EMBL" id="MFD2163008.1"/>
    </source>
</evidence>
<evidence type="ECO:0000256" key="2">
    <source>
        <dbReference type="ARBA" id="ARBA00009852"/>
    </source>
</evidence>
<dbReference type="EMBL" id="JBHUHZ010000001">
    <property type="protein sequence ID" value="MFD2163008.1"/>
    <property type="molecule type" value="Genomic_DNA"/>
</dbReference>
<evidence type="ECO:0000313" key="6">
    <source>
        <dbReference type="Proteomes" id="UP001597387"/>
    </source>
</evidence>
<evidence type="ECO:0000256" key="3">
    <source>
        <dbReference type="ARBA" id="ARBA00022475"/>
    </source>
</evidence>
<dbReference type="Proteomes" id="UP001597387">
    <property type="component" value="Unassembled WGS sequence"/>
</dbReference>
<evidence type="ECO:0000256" key="1">
    <source>
        <dbReference type="ARBA" id="ARBA00004236"/>
    </source>
</evidence>
<evidence type="ECO:0000256" key="4">
    <source>
        <dbReference type="ARBA" id="ARBA00023136"/>
    </source>
</evidence>
<reference evidence="6" key="1">
    <citation type="journal article" date="2019" name="Int. J. Syst. Evol. Microbiol.">
        <title>The Global Catalogue of Microorganisms (GCM) 10K type strain sequencing project: providing services to taxonomists for standard genome sequencing and annotation.</title>
        <authorList>
            <consortium name="The Broad Institute Genomics Platform"/>
            <consortium name="The Broad Institute Genome Sequencing Center for Infectious Disease"/>
            <person name="Wu L."/>
            <person name="Ma J."/>
        </authorList>
    </citation>
    <scope>NUCLEOTIDE SEQUENCE [LARGE SCALE GENOMIC DNA]</scope>
    <source>
        <strain evidence="6">KCTC 42217</strain>
    </source>
</reference>
<dbReference type="Pfam" id="PF06977">
    <property type="entry name" value="SdiA-regulated"/>
    <property type="match status" value="1"/>
</dbReference>
<gene>
    <name evidence="5" type="ORF">ACFSJU_11440</name>
</gene>
<dbReference type="RefSeq" id="WP_255902479.1">
    <property type="nucleotide sequence ID" value="NZ_JAFMZO010000003.1"/>
</dbReference>
<dbReference type="SUPFAM" id="SSF101898">
    <property type="entry name" value="NHL repeat"/>
    <property type="match status" value="1"/>
</dbReference>
<keyword evidence="4" id="KW-0472">Membrane</keyword>
<dbReference type="InterPro" id="IPR009722">
    <property type="entry name" value="YjiK/CarP"/>
</dbReference>